<evidence type="ECO:0000313" key="7">
    <source>
        <dbReference type="EnsemblPlants" id="ORUFI05G00570.1"/>
    </source>
</evidence>
<dbReference type="FunFam" id="3.30.2350.10:FF:000012">
    <property type="entry name" value="tRNA pseudouridine synthase B"/>
    <property type="match status" value="1"/>
</dbReference>
<dbReference type="CDD" id="cd02573">
    <property type="entry name" value="PseudoU_synth_EcTruB"/>
    <property type="match status" value="1"/>
</dbReference>
<keyword evidence="8" id="KW-1185">Reference proteome</keyword>
<reference evidence="7" key="2">
    <citation type="submission" date="2015-06" db="UniProtKB">
        <authorList>
            <consortium name="EnsemblPlants"/>
        </authorList>
    </citation>
    <scope>IDENTIFICATION</scope>
</reference>
<feature type="domain" description="tRNA pseudouridylate synthase B C-terminal" evidence="6">
    <location>
        <begin position="953"/>
        <end position="994"/>
    </location>
</feature>
<feature type="compositionally biased region" description="Basic and acidic residues" evidence="3">
    <location>
        <begin position="573"/>
        <end position="587"/>
    </location>
</feature>
<dbReference type="eggNOG" id="KOG2529">
    <property type="taxonomic scope" value="Eukaryota"/>
</dbReference>
<proteinExistence type="inferred from homology"/>
<feature type="region of interest" description="Disordered" evidence="3">
    <location>
        <begin position="736"/>
        <end position="760"/>
    </location>
</feature>
<feature type="transmembrane region" description="Helical" evidence="4">
    <location>
        <begin position="105"/>
        <end position="126"/>
    </location>
</feature>
<dbReference type="EC" id="5.4.99.25" evidence="2"/>
<accession>A0A0E0PGH1</accession>
<dbReference type="InterPro" id="IPR020103">
    <property type="entry name" value="PsdUridine_synth_cat_dom_sf"/>
</dbReference>
<keyword evidence="4" id="KW-0812">Transmembrane</keyword>
<dbReference type="HAMAP" id="MF_01080">
    <property type="entry name" value="TruB_bact"/>
    <property type="match status" value="1"/>
</dbReference>
<dbReference type="Gene3D" id="3.30.2350.10">
    <property type="entry name" value="Pseudouridine synthase"/>
    <property type="match status" value="1"/>
</dbReference>
<dbReference type="Pfam" id="PF16198">
    <property type="entry name" value="TruB_C_2"/>
    <property type="match status" value="1"/>
</dbReference>
<dbReference type="NCBIfam" id="TIGR00431">
    <property type="entry name" value="TruB"/>
    <property type="match status" value="1"/>
</dbReference>
<dbReference type="PANTHER" id="PTHR31210">
    <property type="entry name" value="OS06G0731900 PROTEIN"/>
    <property type="match status" value="1"/>
</dbReference>
<dbReference type="Gramene" id="ORUFI05G00570.1">
    <property type="protein sequence ID" value="ORUFI05G00570.1"/>
    <property type="gene ID" value="ORUFI05G00570"/>
</dbReference>
<reference evidence="8" key="1">
    <citation type="submission" date="2013-06" db="EMBL/GenBank/DDBJ databases">
        <authorList>
            <person name="Zhao Q."/>
        </authorList>
    </citation>
    <scope>NUCLEOTIDE SEQUENCE</scope>
    <source>
        <strain evidence="8">cv. W1943</strain>
    </source>
</reference>
<evidence type="ECO:0000256" key="4">
    <source>
        <dbReference type="SAM" id="Phobius"/>
    </source>
</evidence>
<feature type="domain" description="Pseudouridine synthase II N-terminal" evidence="5">
    <location>
        <begin position="802"/>
        <end position="952"/>
    </location>
</feature>
<dbReference type="PANTHER" id="PTHR31210:SF89">
    <property type="entry name" value="OS05G0108100 PROTEIN"/>
    <property type="match status" value="1"/>
</dbReference>
<dbReference type="Proteomes" id="UP000008022">
    <property type="component" value="Unassembled WGS sequence"/>
</dbReference>
<protein>
    <recommendedName>
        <fullName evidence="2">tRNA pseudouridine(55) synthase</fullName>
        <ecNumber evidence="2">5.4.99.25</ecNumber>
    </recommendedName>
</protein>
<dbReference type="Pfam" id="PF05212">
    <property type="entry name" value="DUF707"/>
    <property type="match status" value="1"/>
</dbReference>
<sequence length="1000" mass="113958">MVEGVDDLGRAVHRVGGGRITFYCPLLPAAAAAQPAIERNSHSFPPGFRRCRPPLTIPGGPRGQELSPEQLHIADFHLLRLHSYTTAWENLQLFVLRLTNESMRIVMVTIIGVLLGFFIGISFPSVSITKLHFPSSFVSYIEDRNSGLTTQALLNHAWTSARNARENSSEPSSNTTLKIYVPTNPKGAERLAPAIVVPETDFHLRRLWGEPSEDLPFKPKYLVTFTVGYAQKENINRAVKKFSDNFAILLFHYDGRVSEWDEFEWSKRAIHISARKQTKWWYAKRFLHPDIVAAYEYIFIWDEDLGVEHFNAEEYIKLVKKYHLEISQPGLEPDRGLTWQMTKRRGDREVHKVTEERPGWCSDPHLPPCAAFVEIMAPVFSRDAWRCVWHMIQNDLVHGWGLDFALRKCVEPAHEKIGVVDSQWIVHQVVPSLGNQGKSENGRPAWEGVRARCRKEWGMFQTRMAEAEKAYYKMMGITPPNSTLIGRVRVRVHPDRRWISPPRRHSLPDKEPMLRTGGGARATAAAQLLSSSSSPPPLRLPRRFLSLTATPYPLYYDLLLYRPSYPNPPKSSAADDRHTRPTDDHLDRAKRRYLRKRRSRLLPDPDATTAKPSSSSSSEFVELKPEVVDFPRLHAREEALYFHDAFALPWEKDKHYRMLYRLEKKYFPDQSLDNAFVPADASPPSSDAADKGLVFFDDDDNNKEAEVKKKKDGEDRGEVLERKVEDFFRSLKKGPGHGEANVMKAKKKEPPQVRHEADEWPQPHLASRRTELPPRWNGPTGTVVLIDKPKGWTSFTVCGKLRRLVNVQKVGHAGTLDPMATGLLIVCVGKATKVVDRYQGMVKGYSGVFRLGEATSTWDADSPVIQREPWEHIKDEDIRKVAASFRGEIWQVPPMFSAIKVGGEKMYDKARRGETVELSPRRISIHQFDIERSLEDRQNLIFRVICSKGTYIRSLCADLGKALGSCAHLTALRRDSIGDFSVNDAWSFAELEEQITKGYL</sequence>
<dbReference type="AlphaFoldDB" id="A0A0E0PGH1"/>
<dbReference type="GO" id="GO:0160148">
    <property type="term" value="F:tRNA pseudouridine(55) synthase activity"/>
    <property type="evidence" value="ECO:0007669"/>
    <property type="project" value="UniProtKB-EC"/>
</dbReference>
<dbReference type="InterPro" id="IPR007877">
    <property type="entry name" value="DUF707"/>
</dbReference>
<comment type="similarity">
    <text evidence="1">Belongs to the pseudouridine synthase TruB family.</text>
</comment>
<dbReference type="InterPro" id="IPR032819">
    <property type="entry name" value="TruB_C"/>
</dbReference>
<feature type="compositionally biased region" description="Basic residues" evidence="3">
    <location>
        <begin position="588"/>
        <end position="600"/>
    </location>
</feature>
<dbReference type="GO" id="GO:0003723">
    <property type="term" value="F:RNA binding"/>
    <property type="evidence" value="ECO:0007669"/>
    <property type="project" value="InterPro"/>
</dbReference>
<evidence type="ECO:0000259" key="5">
    <source>
        <dbReference type="Pfam" id="PF01509"/>
    </source>
</evidence>
<dbReference type="InterPro" id="IPR014780">
    <property type="entry name" value="tRNA_psdUridine_synth_TruB"/>
</dbReference>
<dbReference type="SUPFAM" id="SSF55120">
    <property type="entry name" value="Pseudouridine synthase"/>
    <property type="match status" value="1"/>
</dbReference>
<dbReference type="Pfam" id="PF01509">
    <property type="entry name" value="TruB_N"/>
    <property type="match status" value="1"/>
</dbReference>
<feature type="region of interest" description="Disordered" evidence="3">
    <location>
        <begin position="498"/>
        <end position="517"/>
    </location>
</feature>
<evidence type="ECO:0000259" key="6">
    <source>
        <dbReference type="Pfam" id="PF16198"/>
    </source>
</evidence>
<feature type="region of interest" description="Disordered" evidence="3">
    <location>
        <begin position="567"/>
        <end position="618"/>
    </location>
</feature>
<dbReference type="InterPro" id="IPR002501">
    <property type="entry name" value="PsdUridine_synth_N"/>
</dbReference>
<dbReference type="STRING" id="4529.A0A0E0PGH1"/>
<dbReference type="EnsemblPlants" id="ORUFI05G00570.1">
    <property type="protein sequence ID" value="ORUFI05G00570.1"/>
    <property type="gene ID" value="ORUFI05G00570"/>
</dbReference>
<keyword evidence="4" id="KW-0472">Membrane</keyword>
<dbReference type="GO" id="GO:0001522">
    <property type="term" value="P:pseudouridine synthesis"/>
    <property type="evidence" value="ECO:0007669"/>
    <property type="project" value="InterPro"/>
</dbReference>
<dbReference type="OMA" id="RFTNESM"/>
<organism evidence="7 8">
    <name type="scientific">Oryza rufipogon</name>
    <name type="common">Brownbeard rice</name>
    <name type="synonym">Asian wild rice</name>
    <dbReference type="NCBI Taxonomy" id="4529"/>
    <lineage>
        <taxon>Eukaryota</taxon>
        <taxon>Viridiplantae</taxon>
        <taxon>Streptophyta</taxon>
        <taxon>Embryophyta</taxon>
        <taxon>Tracheophyta</taxon>
        <taxon>Spermatophyta</taxon>
        <taxon>Magnoliopsida</taxon>
        <taxon>Liliopsida</taxon>
        <taxon>Poales</taxon>
        <taxon>Poaceae</taxon>
        <taxon>BOP clade</taxon>
        <taxon>Oryzoideae</taxon>
        <taxon>Oryzeae</taxon>
        <taxon>Oryzinae</taxon>
        <taxon>Oryza</taxon>
    </lineage>
</organism>
<dbReference type="GO" id="GO:0008033">
    <property type="term" value="P:tRNA processing"/>
    <property type="evidence" value="ECO:0007669"/>
    <property type="project" value="UniProtKB-KW"/>
</dbReference>
<evidence type="ECO:0000313" key="8">
    <source>
        <dbReference type="Proteomes" id="UP000008022"/>
    </source>
</evidence>
<name>A0A0E0PGH1_ORYRU</name>
<keyword evidence="4" id="KW-1133">Transmembrane helix</keyword>
<evidence type="ECO:0000256" key="3">
    <source>
        <dbReference type="SAM" id="MobiDB-lite"/>
    </source>
</evidence>
<evidence type="ECO:0000256" key="1">
    <source>
        <dbReference type="ARBA" id="ARBA00008999"/>
    </source>
</evidence>
<evidence type="ECO:0000256" key="2">
    <source>
        <dbReference type="ARBA" id="ARBA00012787"/>
    </source>
</evidence>
<feature type="compositionally biased region" description="Basic and acidic residues" evidence="3">
    <location>
        <begin position="748"/>
        <end position="758"/>
    </location>
</feature>